<gene>
    <name evidence="4" type="primary">LOC140021202</name>
</gene>
<dbReference type="PANTHER" id="PTHR36766">
    <property type="entry name" value="PLANT BROAD-SPECTRUM MILDEW RESISTANCE PROTEIN RPW8"/>
    <property type="match status" value="1"/>
</dbReference>
<evidence type="ECO:0000313" key="3">
    <source>
        <dbReference type="Proteomes" id="UP001652660"/>
    </source>
</evidence>
<dbReference type="PANTHER" id="PTHR36766:SF44">
    <property type="entry name" value="NBS-CODING RESISTANCE GENE ANALOG"/>
    <property type="match status" value="1"/>
</dbReference>
<dbReference type="GeneID" id="140021202"/>
<protein>
    <submittedName>
        <fullName evidence="4">Late blight resistance protein homolog R1A-3</fullName>
    </submittedName>
</protein>
<reference evidence="4" key="1">
    <citation type="submission" date="2025-08" db="UniProtKB">
        <authorList>
            <consortium name="RefSeq"/>
        </authorList>
    </citation>
    <scope>IDENTIFICATION</scope>
    <source>
        <tissue evidence="4">Leaves</tissue>
    </source>
</reference>
<organism evidence="3 4">
    <name type="scientific">Coffea arabica</name>
    <name type="common">Arabian coffee</name>
    <dbReference type="NCBI Taxonomy" id="13443"/>
    <lineage>
        <taxon>Eukaryota</taxon>
        <taxon>Viridiplantae</taxon>
        <taxon>Streptophyta</taxon>
        <taxon>Embryophyta</taxon>
        <taxon>Tracheophyta</taxon>
        <taxon>Spermatophyta</taxon>
        <taxon>Magnoliopsida</taxon>
        <taxon>eudicotyledons</taxon>
        <taxon>Gunneridae</taxon>
        <taxon>Pentapetalae</taxon>
        <taxon>asterids</taxon>
        <taxon>lamiids</taxon>
        <taxon>Gentianales</taxon>
        <taxon>Rubiaceae</taxon>
        <taxon>Ixoroideae</taxon>
        <taxon>Gardenieae complex</taxon>
        <taxon>Bertiereae - Coffeeae clade</taxon>
        <taxon>Coffeeae</taxon>
        <taxon>Coffea</taxon>
    </lineage>
</organism>
<proteinExistence type="predicted"/>
<dbReference type="SUPFAM" id="SSF52540">
    <property type="entry name" value="P-loop containing nucleoside triphosphate hydrolases"/>
    <property type="match status" value="1"/>
</dbReference>
<dbReference type="Gene3D" id="3.40.50.300">
    <property type="entry name" value="P-loop containing nucleotide triphosphate hydrolases"/>
    <property type="match status" value="1"/>
</dbReference>
<keyword evidence="3" id="KW-1185">Reference proteome</keyword>
<dbReference type="InterPro" id="IPR027417">
    <property type="entry name" value="P-loop_NTPase"/>
</dbReference>
<evidence type="ECO:0000256" key="1">
    <source>
        <dbReference type="ARBA" id="ARBA00022821"/>
    </source>
</evidence>
<sequence>MAKKVFTDPKVSYCFHVRAWCHLSQVYNKRDLLLEILSYVSISSAGILQMANADLELMLYQILKQKTYLIVMDDMWKTGAGDHLGRSLALKAKPDSKPHHLRQFSESESWNLLQSRIFHEQDCPDELLEVGMPNSRSCRRLPQAIVAIAGVLERAYRTEDWWEQIA</sequence>
<feature type="domain" description="NB-ARC" evidence="2">
    <location>
        <begin position="1"/>
        <end position="83"/>
    </location>
</feature>
<dbReference type="RefSeq" id="XP_071928068.1">
    <property type="nucleotide sequence ID" value="XM_072071967.1"/>
</dbReference>
<dbReference type="InterPro" id="IPR002182">
    <property type="entry name" value="NB-ARC"/>
</dbReference>
<accession>A0ABM4W8F1</accession>
<dbReference type="Pfam" id="PF00931">
    <property type="entry name" value="NB-ARC"/>
    <property type="match status" value="1"/>
</dbReference>
<dbReference type="Proteomes" id="UP001652660">
    <property type="component" value="Chromosome 11e"/>
</dbReference>
<evidence type="ECO:0000259" key="2">
    <source>
        <dbReference type="Pfam" id="PF00931"/>
    </source>
</evidence>
<name>A0ABM4W8F1_COFAR</name>
<evidence type="ECO:0000313" key="4">
    <source>
        <dbReference type="RefSeq" id="XP_071928068.1"/>
    </source>
</evidence>
<keyword evidence="1" id="KW-0611">Plant defense</keyword>